<dbReference type="SUPFAM" id="SSF53300">
    <property type="entry name" value="vWA-like"/>
    <property type="match status" value="1"/>
</dbReference>
<evidence type="ECO:0000313" key="4">
    <source>
        <dbReference type="Proteomes" id="UP001302274"/>
    </source>
</evidence>
<evidence type="ECO:0000313" key="3">
    <source>
        <dbReference type="EMBL" id="MEA9356389.1"/>
    </source>
</evidence>
<dbReference type="InterPro" id="IPR036465">
    <property type="entry name" value="vWFA_dom_sf"/>
</dbReference>
<dbReference type="InterPro" id="IPR002035">
    <property type="entry name" value="VWF_A"/>
</dbReference>
<protein>
    <recommendedName>
        <fullName evidence="2">VWFA domain-containing protein</fullName>
    </recommendedName>
</protein>
<feature type="region of interest" description="Disordered" evidence="1">
    <location>
        <begin position="41"/>
        <end position="82"/>
    </location>
</feature>
<sequence>MLENLSKGKKHMLLVLCFLVFGACKQSEFYEKQGLSEIATGTDTGGGNGGGLVPGGDGGGTGGGNTGDNGGNTGGGGGTTNPPVVTPPVVVVPPVIVDPPVVVNPPVVVDPPVVVNPPVVVDPPVVVNPPVVTPPVVVVPPVVTPPVVTPPTEPAIILNDRSEIFTQNTGKKGDVDILWVIDDSGSMADEQDSLGRNFQSFIDQFLVKDIDFKMAITTTDGTSSRNGKMVGDSALLTSTAAKKNKATFIANFKKLVNVGIKGSGVEQGLKTSAAFMDRYASSFLRPDAFLVVVYLSDEEDQSDKKVSEYLTKLQALKTNKGMVKAYSIVALKNSSAANWETIGKRYAEISTATAGTTSDIKKDFANVLLDMGGTIVNLMDSFALNESPYQNQIEVLVSGVKVNSGYTFNASSRSIKFDANALPAEGSKVEVRYKVKATVLGAI</sequence>
<comment type="caution">
    <text evidence="3">The sequence shown here is derived from an EMBL/GenBank/DDBJ whole genome shotgun (WGS) entry which is preliminary data.</text>
</comment>
<dbReference type="Gene3D" id="3.40.50.410">
    <property type="entry name" value="von Willebrand factor, type A domain"/>
    <property type="match status" value="1"/>
</dbReference>
<dbReference type="EMBL" id="JAYGJQ010000001">
    <property type="protein sequence ID" value="MEA9356389.1"/>
    <property type="molecule type" value="Genomic_DNA"/>
</dbReference>
<gene>
    <name evidence="3" type="ORF">SHI21_09255</name>
</gene>
<dbReference type="Proteomes" id="UP001302274">
    <property type="component" value="Unassembled WGS sequence"/>
</dbReference>
<feature type="domain" description="VWFA" evidence="2">
    <location>
        <begin position="176"/>
        <end position="375"/>
    </location>
</feature>
<name>A0ABU5VTM0_9BACT</name>
<dbReference type="PROSITE" id="PS51257">
    <property type="entry name" value="PROKAR_LIPOPROTEIN"/>
    <property type="match status" value="1"/>
</dbReference>
<accession>A0ABU5VTM0</accession>
<proteinExistence type="predicted"/>
<evidence type="ECO:0000256" key="1">
    <source>
        <dbReference type="SAM" id="MobiDB-lite"/>
    </source>
</evidence>
<dbReference type="RefSeq" id="WP_323576084.1">
    <property type="nucleotide sequence ID" value="NZ_JAYGJQ010000001.1"/>
</dbReference>
<evidence type="ECO:0000259" key="2">
    <source>
        <dbReference type="PROSITE" id="PS50234"/>
    </source>
</evidence>
<feature type="compositionally biased region" description="Gly residues" evidence="1">
    <location>
        <begin position="43"/>
        <end position="79"/>
    </location>
</feature>
<organism evidence="3 4">
    <name type="scientific">Bacteriovorax antarcticus</name>
    <dbReference type="NCBI Taxonomy" id="3088717"/>
    <lineage>
        <taxon>Bacteria</taxon>
        <taxon>Pseudomonadati</taxon>
        <taxon>Bdellovibrionota</taxon>
        <taxon>Bacteriovoracia</taxon>
        <taxon>Bacteriovoracales</taxon>
        <taxon>Bacteriovoracaceae</taxon>
        <taxon>Bacteriovorax</taxon>
    </lineage>
</organism>
<dbReference type="PROSITE" id="PS50234">
    <property type="entry name" value="VWFA"/>
    <property type="match status" value="1"/>
</dbReference>
<keyword evidence="4" id="KW-1185">Reference proteome</keyword>
<reference evidence="3 4" key="1">
    <citation type="submission" date="2023-11" db="EMBL/GenBank/DDBJ databases">
        <title>A Novel Polar Bacteriovorax (B. antarcticus) Isolated from the Biocrust in Antarctica.</title>
        <authorList>
            <person name="Mun W."/>
            <person name="Choi S.Y."/>
            <person name="Mitchell R.J."/>
        </authorList>
    </citation>
    <scope>NUCLEOTIDE SEQUENCE [LARGE SCALE GENOMIC DNA]</scope>
    <source>
        <strain evidence="3 4">PP10</strain>
    </source>
</reference>